<organism evidence="2 3">
    <name type="scientific">Streptococcus rupicaprae</name>
    <dbReference type="NCBI Taxonomy" id="759619"/>
    <lineage>
        <taxon>Bacteria</taxon>
        <taxon>Bacillati</taxon>
        <taxon>Bacillota</taxon>
        <taxon>Bacilli</taxon>
        <taxon>Lactobacillales</taxon>
        <taxon>Streptococcaceae</taxon>
        <taxon>Streptococcus</taxon>
    </lineage>
</organism>
<dbReference type="RefSeq" id="WP_354363754.1">
    <property type="nucleotide sequence ID" value="NZ_JBEPLO010000002.1"/>
</dbReference>
<dbReference type="EMBL" id="JBEPLO010000002">
    <property type="protein sequence ID" value="MET3557070.1"/>
    <property type="molecule type" value="Genomic_DNA"/>
</dbReference>
<reference evidence="2 3" key="1">
    <citation type="submission" date="2024-06" db="EMBL/GenBank/DDBJ databases">
        <title>Genomic Encyclopedia of Type Strains, Phase IV (KMG-IV): sequencing the most valuable type-strain genomes for metagenomic binning, comparative biology and taxonomic classification.</title>
        <authorList>
            <person name="Goeker M."/>
        </authorList>
    </citation>
    <scope>NUCLEOTIDE SEQUENCE [LARGE SCALE GENOMIC DNA]</scope>
    <source>
        <strain evidence="2 3">DSM 28303</strain>
    </source>
</reference>
<keyword evidence="3" id="KW-1185">Reference proteome</keyword>
<comment type="caution">
    <text evidence="2">The sequence shown here is derived from an EMBL/GenBank/DDBJ whole genome shotgun (WGS) entry which is preliminary data.</text>
</comment>
<keyword evidence="1" id="KW-0472">Membrane</keyword>
<feature type="transmembrane region" description="Helical" evidence="1">
    <location>
        <begin position="36"/>
        <end position="54"/>
    </location>
</feature>
<sequence>MSRTVYFSTRQQHGGCGCLALGLILGLLFLKSFWRPLLLFFLLVTVVGWIRAFFVPKKTTTFQKEQTYFEDSANPYGYPYQSRKRKEADVIEED</sequence>
<evidence type="ECO:0000313" key="3">
    <source>
        <dbReference type="Proteomes" id="UP001549122"/>
    </source>
</evidence>
<proteinExistence type="predicted"/>
<dbReference type="Proteomes" id="UP001549122">
    <property type="component" value="Unassembled WGS sequence"/>
</dbReference>
<accession>A0ABV2FET5</accession>
<keyword evidence="1" id="KW-1133">Transmembrane helix</keyword>
<feature type="transmembrane region" description="Helical" evidence="1">
    <location>
        <begin position="12"/>
        <end position="30"/>
    </location>
</feature>
<gene>
    <name evidence="2" type="ORF">ABID29_000179</name>
</gene>
<evidence type="ECO:0000256" key="1">
    <source>
        <dbReference type="SAM" id="Phobius"/>
    </source>
</evidence>
<protein>
    <submittedName>
        <fullName evidence="2">Glucan phosphoethanolaminetransferase (Alkaline phosphatase superfamily)</fullName>
    </submittedName>
</protein>
<keyword evidence="1" id="KW-0812">Transmembrane</keyword>
<name>A0ABV2FET5_9STRE</name>
<evidence type="ECO:0000313" key="2">
    <source>
        <dbReference type="EMBL" id="MET3557070.1"/>
    </source>
</evidence>